<keyword evidence="2" id="KW-0203">Cytokinin biosynthesis</keyword>
<name>A0A380MHX7_9GAMM</name>
<dbReference type="OrthoDB" id="9801098at2"/>
<comment type="catalytic activity">
    <reaction evidence="1">
        <text>AMP + H2O = D-ribose 5-phosphate + adenine</text>
        <dbReference type="Rhea" id="RHEA:20129"/>
        <dbReference type="ChEBI" id="CHEBI:15377"/>
        <dbReference type="ChEBI" id="CHEBI:16708"/>
        <dbReference type="ChEBI" id="CHEBI:78346"/>
        <dbReference type="ChEBI" id="CHEBI:456215"/>
        <dbReference type="EC" id="3.2.2.4"/>
    </reaction>
</comment>
<dbReference type="InterPro" id="IPR031100">
    <property type="entry name" value="LOG_fam"/>
</dbReference>
<proteinExistence type="inferred from homology"/>
<accession>A0A380MHX7</accession>
<keyword evidence="2" id="KW-0378">Hydrolase</keyword>
<comment type="similarity">
    <text evidence="2">Belongs to the LOG family.</text>
</comment>
<dbReference type="NCBIfam" id="TIGR00730">
    <property type="entry name" value="Rossman fold protein, TIGR00730 family"/>
    <property type="match status" value="1"/>
</dbReference>
<keyword evidence="4" id="KW-1185">Reference proteome</keyword>
<dbReference type="Gene3D" id="3.40.50.450">
    <property type="match status" value="1"/>
</dbReference>
<dbReference type="InterPro" id="IPR052341">
    <property type="entry name" value="LOG_family_nucleotidases"/>
</dbReference>
<dbReference type="Proteomes" id="UP000254575">
    <property type="component" value="Unassembled WGS sequence"/>
</dbReference>
<dbReference type="SUPFAM" id="SSF102405">
    <property type="entry name" value="MCP/YpsA-like"/>
    <property type="match status" value="1"/>
</dbReference>
<sequence length="244" mass="27116">MEIKHRIPPKPLHGEGNEQLSRESWKVFQIMSEFVDGFERLSVITPSVSIFGSARLRPDNPYYQLTEDIGKRLSDAGFSVVSGGGPGIMEAANKGAYQGAHGLSVGLNIELPHEQKGNPYQDISMKYRYFFARKAMFVKYCNAYIVLPGGFGTLDELAEILTLIQTGKSRKIPVILVGSKFWQGLLDWLREQLLGMGLIAAQDLDLMTVVDDADGALKIIEDFYQDRSYAHTAAAEPRTNLKEG</sequence>
<reference evidence="3 4" key="1">
    <citation type="submission" date="2018-06" db="EMBL/GenBank/DDBJ databases">
        <authorList>
            <consortium name="Pathogen Informatics"/>
            <person name="Doyle S."/>
        </authorList>
    </citation>
    <scope>NUCLEOTIDE SEQUENCE [LARGE SCALE GENOMIC DNA]</scope>
    <source>
        <strain evidence="3 4">NCTC10717</strain>
    </source>
</reference>
<dbReference type="PANTHER" id="PTHR43393:SF3">
    <property type="entry name" value="LYSINE DECARBOXYLASE-LIKE PROTEIN"/>
    <property type="match status" value="1"/>
</dbReference>
<dbReference type="EMBL" id="UHIA01000003">
    <property type="protein sequence ID" value="SUO91369.1"/>
    <property type="molecule type" value="Genomic_DNA"/>
</dbReference>
<dbReference type="GO" id="GO:0005829">
    <property type="term" value="C:cytosol"/>
    <property type="evidence" value="ECO:0007669"/>
    <property type="project" value="TreeGrafter"/>
</dbReference>
<evidence type="ECO:0000256" key="2">
    <source>
        <dbReference type="RuleBase" id="RU363015"/>
    </source>
</evidence>
<dbReference type="Pfam" id="PF03641">
    <property type="entry name" value="Lysine_decarbox"/>
    <property type="match status" value="1"/>
</dbReference>
<protein>
    <recommendedName>
        <fullName evidence="2">Cytokinin riboside 5'-monophosphate phosphoribohydrolase</fullName>
        <ecNumber evidence="2">3.2.2.n1</ecNumber>
    </recommendedName>
</protein>
<dbReference type="GO" id="GO:0009691">
    <property type="term" value="P:cytokinin biosynthetic process"/>
    <property type="evidence" value="ECO:0007669"/>
    <property type="project" value="UniProtKB-UniRule"/>
</dbReference>
<evidence type="ECO:0000256" key="1">
    <source>
        <dbReference type="ARBA" id="ARBA00000274"/>
    </source>
</evidence>
<evidence type="ECO:0000313" key="3">
    <source>
        <dbReference type="EMBL" id="SUO91369.1"/>
    </source>
</evidence>
<dbReference type="EC" id="3.2.2.n1" evidence="2"/>
<organism evidence="3 4">
    <name type="scientific">Suttonella indologenes</name>
    <dbReference type="NCBI Taxonomy" id="13276"/>
    <lineage>
        <taxon>Bacteria</taxon>
        <taxon>Pseudomonadati</taxon>
        <taxon>Pseudomonadota</taxon>
        <taxon>Gammaproteobacteria</taxon>
        <taxon>Cardiobacteriales</taxon>
        <taxon>Cardiobacteriaceae</taxon>
        <taxon>Suttonella</taxon>
    </lineage>
</organism>
<dbReference type="PANTHER" id="PTHR43393">
    <property type="entry name" value="CYTOKININ RIBOSIDE 5'-MONOPHOSPHATE PHOSPHORIBOHYDROLASE"/>
    <property type="match status" value="1"/>
</dbReference>
<dbReference type="GO" id="GO:0008714">
    <property type="term" value="F:AMP nucleosidase activity"/>
    <property type="evidence" value="ECO:0007669"/>
    <property type="project" value="UniProtKB-EC"/>
</dbReference>
<dbReference type="RefSeq" id="WP_115217455.1">
    <property type="nucleotide sequence ID" value="NZ_UHIA01000003.1"/>
</dbReference>
<dbReference type="InterPro" id="IPR005269">
    <property type="entry name" value="LOG"/>
</dbReference>
<evidence type="ECO:0000313" key="4">
    <source>
        <dbReference type="Proteomes" id="UP000254575"/>
    </source>
</evidence>
<dbReference type="AlphaFoldDB" id="A0A380MHX7"/>
<gene>
    <name evidence="3" type="ORF">NCTC10717_00127</name>
</gene>